<keyword evidence="2" id="KW-1185">Reference proteome</keyword>
<evidence type="ECO:0008006" key="3">
    <source>
        <dbReference type="Google" id="ProtNLM"/>
    </source>
</evidence>
<protein>
    <recommendedName>
        <fullName evidence="3">Transcription regulator PadR N-terminal domain-containing protein</fullName>
    </recommendedName>
</protein>
<proteinExistence type="predicted"/>
<dbReference type="Proteomes" id="UP001059617">
    <property type="component" value="Chromosome"/>
</dbReference>
<reference evidence="1" key="1">
    <citation type="submission" date="2021-04" db="EMBL/GenBank/DDBJ databases">
        <authorList>
            <person name="Hartkoorn R.C."/>
            <person name="Beaudoing E."/>
            <person name="Hot D."/>
        </authorList>
    </citation>
    <scope>NUCLEOTIDE SEQUENCE</scope>
    <source>
        <strain evidence="1">NRRL B-16292</strain>
    </source>
</reference>
<name>A0ABY5W8P2_9ACTN</name>
<sequence>MLTGDRPGPGTLYGAIKRLEDCWNSHVPRCATSPTWPGPR</sequence>
<gene>
    <name evidence="1" type="ORF">Dfulv_14855</name>
</gene>
<reference evidence="1" key="2">
    <citation type="submission" date="2022-09" db="EMBL/GenBank/DDBJ databases">
        <title>Biosynthetic gene clusters of Dactylosporangioum fulvum.</title>
        <authorList>
            <person name="Caradec T."/>
        </authorList>
    </citation>
    <scope>NUCLEOTIDE SEQUENCE</scope>
    <source>
        <strain evidence="1">NRRL B-16292</strain>
    </source>
</reference>
<evidence type="ECO:0000313" key="2">
    <source>
        <dbReference type="Proteomes" id="UP001059617"/>
    </source>
</evidence>
<evidence type="ECO:0000313" key="1">
    <source>
        <dbReference type="EMBL" id="UWP85441.1"/>
    </source>
</evidence>
<organism evidence="1 2">
    <name type="scientific">Dactylosporangium fulvum</name>
    <dbReference type="NCBI Taxonomy" id="53359"/>
    <lineage>
        <taxon>Bacteria</taxon>
        <taxon>Bacillati</taxon>
        <taxon>Actinomycetota</taxon>
        <taxon>Actinomycetes</taxon>
        <taxon>Micromonosporales</taxon>
        <taxon>Micromonosporaceae</taxon>
        <taxon>Dactylosporangium</taxon>
    </lineage>
</organism>
<accession>A0ABY5W8P2</accession>
<dbReference type="EMBL" id="CP073720">
    <property type="protein sequence ID" value="UWP85441.1"/>
    <property type="molecule type" value="Genomic_DNA"/>
</dbReference>